<feature type="signal peptide" evidence="3">
    <location>
        <begin position="1"/>
        <end position="16"/>
    </location>
</feature>
<feature type="transmembrane region" description="Helical" evidence="2">
    <location>
        <begin position="198"/>
        <end position="221"/>
    </location>
</feature>
<protein>
    <recommendedName>
        <fullName evidence="6">Mid2 domain-containing protein</fullName>
    </recommendedName>
</protein>
<keyword evidence="3" id="KW-0732">Signal</keyword>
<keyword evidence="2" id="KW-0812">Transmembrane</keyword>
<reference evidence="4" key="1">
    <citation type="journal article" date="2021" name="Nat. Commun.">
        <title>Genetic determinants of endophytism in the Arabidopsis root mycobiome.</title>
        <authorList>
            <person name="Mesny F."/>
            <person name="Miyauchi S."/>
            <person name="Thiergart T."/>
            <person name="Pickel B."/>
            <person name="Atanasova L."/>
            <person name="Karlsson M."/>
            <person name="Huettel B."/>
            <person name="Barry K.W."/>
            <person name="Haridas S."/>
            <person name="Chen C."/>
            <person name="Bauer D."/>
            <person name="Andreopoulos W."/>
            <person name="Pangilinan J."/>
            <person name="LaButti K."/>
            <person name="Riley R."/>
            <person name="Lipzen A."/>
            <person name="Clum A."/>
            <person name="Drula E."/>
            <person name="Henrissat B."/>
            <person name="Kohler A."/>
            <person name="Grigoriev I.V."/>
            <person name="Martin F.M."/>
            <person name="Hacquard S."/>
        </authorList>
    </citation>
    <scope>NUCLEOTIDE SEQUENCE</scope>
    <source>
        <strain evidence="4">MPI-SDFR-AT-0120</strain>
    </source>
</reference>
<evidence type="ECO:0000313" key="4">
    <source>
        <dbReference type="EMBL" id="KAH7092130.1"/>
    </source>
</evidence>
<name>A0A8K0RD83_9PLEO</name>
<feature type="chain" id="PRO_5035456355" description="Mid2 domain-containing protein" evidence="3">
    <location>
        <begin position="17"/>
        <end position="272"/>
    </location>
</feature>
<feature type="region of interest" description="Disordered" evidence="1">
    <location>
        <begin position="149"/>
        <end position="186"/>
    </location>
</feature>
<comment type="caution">
    <text evidence="4">The sequence shown here is derived from an EMBL/GenBank/DDBJ whole genome shotgun (WGS) entry which is preliminary data.</text>
</comment>
<evidence type="ECO:0008006" key="6">
    <source>
        <dbReference type="Google" id="ProtNLM"/>
    </source>
</evidence>
<keyword evidence="2" id="KW-0472">Membrane</keyword>
<evidence type="ECO:0000256" key="2">
    <source>
        <dbReference type="SAM" id="Phobius"/>
    </source>
</evidence>
<proteinExistence type="predicted"/>
<sequence length="272" mass="28703">MTSVLTAFLPLTTTFTAPAPCWNGPWIYQNVPTTWWKVGGDNVPSCFPPAFPFSNSRIVYSPGICPAGWTSACQRPMTRSGTTLDVTSCCPSSFQCASTSRAVHDWEDQFGCASSYSVNTAAWNMSPDAIYVNSIYQLQVMIVDATTTSSSSSSSAPSSPSTPATLPTPASATPSTSAPISSVSELPRAGSGNLSKGAIAGIAIGALVGAAVIALLSYIAWTVRRQHRRNALSPPSTIQYSEHPVAVEYGAPHYYNTGPTELDSARVHELKA</sequence>
<keyword evidence="2" id="KW-1133">Transmembrane helix</keyword>
<dbReference type="PANTHER" id="PTHR16861:SF4">
    <property type="entry name" value="SH3 DOMAIN PROTEIN (AFU_ORTHOLOGUE AFUA_1G13610)"/>
    <property type="match status" value="1"/>
</dbReference>
<gene>
    <name evidence="4" type="ORF">FB567DRAFT_516550</name>
</gene>
<evidence type="ECO:0000256" key="3">
    <source>
        <dbReference type="SAM" id="SignalP"/>
    </source>
</evidence>
<dbReference type="AlphaFoldDB" id="A0A8K0RD83"/>
<evidence type="ECO:0000256" key="1">
    <source>
        <dbReference type="SAM" id="MobiDB-lite"/>
    </source>
</evidence>
<organism evidence="4 5">
    <name type="scientific">Paraphoma chrysanthemicola</name>
    <dbReference type="NCBI Taxonomy" id="798071"/>
    <lineage>
        <taxon>Eukaryota</taxon>
        <taxon>Fungi</taxon>
        <taxon>Dikarya</taxon>
        <taxon>Ascomycota</taxon>
        <taxon>Pezizomycotina</taxon>
        <taxon>Dothideomycetes</taxon>
        <taxon>Pleosporomycetidae</taxon>
        <taxon>Pleosporales</taxon>
        <taxon>Pleosporineae</taxon>
        <taxon>Phaeosphaeriaceae</taxon>
        <taxon>Paraphoma</taxon>
    </lineage>
</organism>
<accession>A0A8K0RD83</accession>
<keyword evidence="5" id="KW-1185">Reference proteome</keyword>
<dbReference type="OrthoDB" id="3563651at2759"/>
<dbReference type="PANTHER" id="PTHR16861">
    <property type="entry name" value="GLYCOPROTEIN 38"/>
    <property type="match status" value="1"/>
</dbReference>
<evidence type="ECO:0000313" key="5">
    <source>
        <dbReference type="Proteomes" id="UP000813461"/>
    </source>
</evidence>
<dbReference type="Proteomes" id="UP000813461">
    <property type="component" value="Unassembled WGS sequence"/>
</dbReference>
<feature type="compositionally biased region" description="Low complexity" evidence="1">
    <location>
        <begin position="149"/>
        <end position="182"/>
    </location>
</feature>
<dbReference type="EMBL" id="JAGMVJ010000003">
    <property type="protein sequence ID" value="KAH7092130.1"/>
    <property type="molecule type" value="Genomic_DNA"/>
</dbReference>